<dbReference type="InterPro" id="IPR018060">
    <property type="entry name" value="HTH_AraC"/>
</dbReference>
<dbReference type="EC" id="2.7.13.3" evidence="2"/>
<dbReference type="InterPro" id="IPR005467">
    <property type="entry name" value="His_kinase_dom"/>
</dbReference>
<accession>A0ABT8WZH0</accession>
<dbReference type="CDD" id="cd17574">
    <property type="entry name" value="REC_OmpR"/>
    <property type="match status" value="1"/>
</dbReference>
<evidence type="ECO:0000256" key="7">
    <source>
        <dbReference type="PROSITE-ProRule" id="PRU00169"/>
    </source>
</evidence>
<dbReference type="SMART" id="SM00342">
    <property type="entry name" value="HTH_ARAC"/>
    <property type="match status" value="1"/>
</dbReference>
<dbReference type="PRINTS" id="PR00344">
    <property type="entry name" value="BCTRLSENSOR"/>
</dbReference>
<evidence type="ECO:0000259" key="8">
    <source>
        <dbReference type="PROSITE" id="PS01124"/>
    </source>
</evidence>
<evidence type="ECO:0000259" key="9">
    <source>
        <dbReference type="PROSITE" id="PS50109"/>
    </source>
</evidence>
<dbReference type="Pfam" id="PF07495">
    <property type="entry name" value="Y_Y_Y"/>
    <property type="match status" value="1"/>
</dbReference>
<gene>
    <name evidence="11" type="ORF">Q4Q39_06625</name>
</gene>
<dbReference type="Gene3D" id="3.30.565.10">
    <property type="entry name" value="Histidine kinase-like ATPase, C-terminal domain"/>
    <property type="match status" value="1"/>
</dbReference>
<comment type="catalytic activity">
    <reaction evidence="1">
        <text>ATP + protein L-histidine = ADP + protein N-phospho-L-histidine.</text>
        <dbReference type="EC" id="2.7.13.3"/>
    </reaction>
</comment>
<dbReference type="Proteomes" id="UP001176891">
    <property type="component" value="Unassembled WGS sequence"/>
</dbReference>
<dbReference type="Gene3D" id="1.10.10.60">
    <property type="entry name" value="Homeodomain-like"/>
    <property type="match status" value="1"/>
</dbReference>
<feature type="domain" description="Response regulatory" evidence="10">
    <location>
        <begin position="1108"/>
        <end position="1223"/>
    </location>
</feature>
<sequence length="1362" mass="155556">MRVLLKTFYLIIVLNIYCNHTFSQTDYKFKHLNTTDGLSQSTVIAIKQDTLGQIWLGTRDGLNKYDGTHFEVFKHNPQDSTSISNNDILCIQEDKNHYLWVGTSNGLNRYNPFLKTFKRFLYSNSNSGQRVLSMKSMLNGDLWFGTSNGISIYDIASDTLKTNIDYLNEDFSGTVVQVIEQSANGVIWLGTQNGLYKLEGTENGKYNFKIFADGERRLNITDIYVNNNSSLFVGTKNNGLFSLDVATELLSPISLPDNGLRIAQDIRSIIKDKQDNLWVGTNSGIYIFSKGKKLINIITDSNNLEGISNNYIKKLFVDRKGSVWVGSYFGGINIWDRTNTNFVNYSKKITGLGLSHNVIGVLAKKDDTTILIGTEGGGVNVLDHKKNSIEHLVPENYQRLLNENVKSLLYHNDQLWIGTFSNGILIYDFKTNRILKNKLPEALSQILKNSGIYSLETCGNDVLLIGTFGDGLIQYHLKSKFYRFFRHNSENKNSIINNHIRRILVESESKIWLCNTRGISLIEFNDDLKNSFKVSRYLYNETTQVGENIRTLFKDSNGIIWAGSKDGNIYKFSENKFEKIPLNIPLAAIQGILEDNPDNLWLSTSKGLINFNKKSQKAIRYDESDGMIGSEYNDNAALKTVNGTFYFGSTLGLTSFVPSKLTKNTYAPKVLLTNLMIQNKYIKPLDSSEVLSQNITYNKTLVLKHTNTNFSIHFSIPNFINPKKNRYKYRLLGLETAWKETNQTSAYYTIQNPGTYNFEVMGANNDGFWNPNPTKLSVIVKPAPWRSNWAIFIYLLTLSGIVYSVFSFFRSRSKLKTQLQIEHLERERDKEINQEKLEFFTNVSHEFRTPLTLITGPLQQLLKDYKGSNEVYKKLLLIEGNAKQLLQLINRLMDFRKLENKQSSLKAAKGNIVKFVNEIYLSFTELARIGNYTYNFEASPKEILVYYDREKLEQVFFNLLSNAFKYTPKQGNITVQIEKTKSTITMRVIDSGCGINEVHAKKLFDRFYQTPKQSEYHKQIKGTGIGLSIVKNIVELHRGTVDVVSNAFGGSTFTVTLPLGKSHLHPKEIIKNFKFSDDISLYENPFQNKSLKKIVDFKNAVPIEEQATILVVEDNHSLRAFIKDVLKNSYNIIDASNGKEALSKVLKKAPDLIISDVIMPEMSGTELCEKIKNNVKTSHIPIILLTSRSALIYKVDGLERGADDYISKPFDVEEFYLRVRNMIISNNRMKARYKNDDILIPEEVTVSSIDDTLFKKAIVLVTDNISNEQFDIPTFSSELGISRTLLFTKIKAWTNFTPNGFINEIRLQRAKEILENNAEINISQVSYMVGFKYSKYFSKCFQKRFGETPKKYVKKFNSDFID</sequence>
<organism evidence="11 12">
    <name type="scientific">Flavivirga amylovorans</name>
    <dbReference type="NCBI Taxonomy" id="870486"/>
    <lineage>
        <taxon>Bacteria</taxon>
        <taxon>Pseudomonadati</taxon>
        <taxon>Bacteroidota</taxon>
        <taxon>Flavobacteriia</taxon>
        <taxon>Flavobacteriales</taxon>
        <taxon>Flavobacteriaceae</taxon>
        <taxon>Flavivirga</taxon>
    </lineage>
</organism>
<dbReference type="InterPro" id="IPR003594">
    <property type="entry name" value="HATPase_dom"/>
</dbReference>
<dbReference type="InterPro" id="IPR004358">
    <property type="entry name" value="Sig_transdc_His_kin-like_C"/>
</dbReference>
<feature type="domain" description="Histidine kinase" evidence="9">
    <location>
        <begin position="842"/>
        <end position="1061"/>
    </location>
</feature>
<dbReference type="InterPro" id="IPR003661">
    <property type="entry name" value="HisK_dim/P_dom"/>
</dbReference>
<dbReference type="PROSITE" id="PS50109">
    <property type="entry name" value="HIS_KIN"/>
    <property type="match status" value="1"/>
</dbReference>
<dbReference type="SMART" id="SM00448">
    <property type="entry name" value="REC"/>
    <property type="match status" value="1"/>
</dbReference>
<keyword evidence="5" id="KW-0238">DNA-binding</keyword>
<dbReference type="InterPro" id="IPR036097">
    <property type="entry name" value="HisK_dim/P_sf"/>
</dbReference>
<evidence type="ECO:0000256" key="5">
    <source>
        <dbReference type="ARBA" id="ARBA00023125"/>
    </source>
</evidence>
<dbReference type="CDD" id="cd00082">
    <property type="entry name" value="HisKA"/>
    <property type="match status" value="1"/>
</dbReference>
<dbReference type="PANTHER" id="PTHR43547">
    <property type="entry name" value="TWO-COMPONENT HISTIDINE KINASE"/>
    <property type="match status" value="1"/>
</dbReference>
<name>A0ABT8WZH0_9FLAO</name>
<evidence type="ECO:0000313" key="12">
    <source>
        <dbReference type="Proteomes" id="UP001176891"/>
    </source>
</evidence>
<evidence type="ECO:0000256" key="3">
    <source>
        <dbReference type="ARBA" id="ARBA00022553"/>
    </source>
</evidence>
<dbReference type="InterPro" id="IPR036890">
    <property type="entry name" value="HATPase_C_sf"/>
</dbReference>
<dbReference type="EMBL" id="JAUOEM010000002">
    <property type="protein sequence ID" value="MDO5987081.1"/>
    <property type="molecule type" value="Genomic_DNA"/>
</dbReference>
<dbReference type="InterPro" id="IPR013783">
    <property type="entry name" value="Ig-like_fold"/>
</dbReference>
<dbReference type="SUPFAM" id="SSF47384">
    <property type="entry name" value="Homodimeric domain of signal transducing histidine kinase"/>
    <property type="match status" value="1"/>
</dbReference>
<dbReference type="InterPro" id="IPR018062">
    <property type="entry name" value="HTH_AraC-typ_CS"/>
</dbReference>
<keyword evidence="6" id="KW-0804">Transcription</keyword>
<dbReference type="InterPro" id="IPR011110">
    <property type="entry name" value="Reg_prop"/>
</dbReference>
<dbReference type="SUPFAM" id="SSF52172">
    <property type="entry name" value="CheY-like"/>
    <property type="match status" value="1"/>
</dbReference>
<dbReference type="SMART" id="SM00388">
    <property type="entry name" value="HisKA"/>
    <property type="match status" value="1"/>
</dbReference>
<dbReference type="Pfam" id="PF00512">
    <property type="entry name" value="HisKA"/>
    <property type="match status" value="1"/>
</dbReference>
<dbReference type="Pfam" id="PF12833">
    <property type="entry name" value="HTH_18"/>
    <property type="match status" value="1"/>
</dbReference>
<evidence type="ECO:0000256" key="1">
    <source>
        <dbReference type="ARBA" id="ARBA00000085"/>
    </source>
</evidence>
<reference evidence="11" key="1">
    <citation type="submission" date="2023-07" db="EMBL/GenBank/DDBJ databases">
        <title>Two novel species in the genus Flavivirga.</title>
        <authorList>
            <person name="Kwon K."/>
        </authorList>
    </citation>
    <scope>NUCLEOTIDE SEQUENCE</scope>
    <source>
        <strain evidence="11">KACC 14157</strain>
    </source>
</reference>
<dbReference type="InterPro" id="IPR011006">
    <property type="entry name" value="CheY-like_superfamily"/>
</dbReference>
<proteinExistence type="predicted"/>
<dbReference type="InterPro" id="IPR011047">
    <property type="entry name" value="Quinoprotein_ADH-like_sf"/>
</dbReference>
<evidence type="ECO:0000256" key="6">
    <source>
        <dbReference type="ARBA" id="ARBA00023163"/>
    </source>
</evidence>
<keyword evidence="12" id="KW-1185">Reference proteome</keyword>
<dbReference type="SUPFAM" id="SSF50998">
    <property type="entry name" value="Quinoprotein alcohol dehydrogenase-like"/>
    <property type="match status" value="1"/>
</dbReference>
<dbReference type="SUPFAM" id="SSF63829">
    <property type="entry name" value="Calcium-dependent phosphotriesterase"/>
    <property type="match status" value="1"/>
</dbReference>
<dbReference type="Gene3D" id="2.60.40.10">
    <property type="entry name" value="Immunoglobulins"/>
    <property type="match status" value="1"/>
</dbReference>
<dbReference type="InterPro" id="IPR015943">
    <property type="entry name" value="WD40/YVTN_repeat-like_dom_sf"/>
</dbReference>
<dbReference type="Gene3D" id="2.130.10.10">
    <property type="entry name" value="YVTN repeat-like/Quinoprotein amine dehydrogenase"/>
    <property type="match status" value="2"/>
</dbReference>
<dbReference type="Pfam" id="PF02518">
    <property type="entry name" value="HATPase_c"/>
    <property type="match status" value="1"/>
</dbReference>
<dbReference type="PROSITE" id="PS00041">
    <property type="entry name" value="HTH_ARAC_FAMILY_1"/>
    <property type="match status" value="1"/>
</dbReference>
<dbReference type="SUPFAM" id="SSF55874">
    <property type="entry name" value="ATPase domain of HSP90 chaperone/DNA topoisomerase II/histidine kinase"/>
    <property type="match status" value="1"/>
</dbReference>
<keyword evidence="4" id="KW-0805">Transcription regulation</keyword>
<feature type="domain" description="HTH araC/xylS-type" evidence="8">
    <location>
        <begin position="1255"/>
        <end position="1355"/>
    </location>
</feature>
<dbReference type="Gene3D" id="3.40.50.2300">
    <property type="match status" value="1"/>
</dbReference>
<dbReference type="InterPro" id="IPR009057">
    <property type="entry name" value="Homeodomain-like_sf"/>
</dbReference>
<keyword evidence="3 7" id="KW-0597">Phosphoprotein</keyword>
<evidence type="ECO:0000256" key="4">
    <source>
        <dbReference type="ARBA" id="ARBA00023015"/>
    </source>
</evidence>
<comment type="caution">
    <text evidence="11">The sequence shown here is derived from an EMBL/GenBank/DDBJ whole genome shotgun (WGS) entry which is preliminary data.</text>
</comment>
<dbReference type="SMART" id="SM00387">
    <property type="entry name" value="HATPase_c"/>
    <property type="match status" value="1"/>
</dbReference>
<feature type="modified residue" description="4-aspartylphosphate" evidence="7">
    <location>
        <position position="1156"/>
    </location>
</feature>
<dbReference type="PROSITE" id="PS50110">
    <property type="entry name" value="RESPONSE_REGULATORY"/>
    <property type="match status" value="1"/>
</dbReference>
<dbReference type="RefSeq" id="WP_303281626.1">
    <property type="nucleotide sequence ID" value="NZ_BAABCZ010000005.1"/>
</dbReference>
<protein>
    <recommendedName>
        <fullName evidence="2">histidine kinase</fullName>
        <ecNumber evidence="2">2.7.13.3</ecNumber>
    </recommendedName>
</protein>
<dbReference type="PANTHER" id="PTHR43547:SF2">
    <property type="entry name" value="HYBRID SIGNAL TRANSDUCTION HISTIDINE KINASE C"/>
    <property type="match status" value="1"/>
</dbReference>
<evidence type="ECO:0000259" key="10">
    <source>
        <dbReference type="PROSITE" id="PS50110"/>
    </source>
</evidence>
<evidence type="ECO:0000313" key="11">
    <source>
        <dbReference type="EMBL" id="MDO5987081.1"/>
    </source>
</evidence>
<dbReference type="InterPro" id="IPR011123">
    <property type="entry name" value="Y_Y_Y"/>
</dbReference>
<dbReference type="Pfam" id="PF07494">
    <property type="entry name" value="Reg_prop"/>
    <property type="match status" value="2"/>
</dbReference>
<dbReference type="Gene3D" id="1.10.287.130">
    <property type="match status" value="1"/>
</dbReference>
<evidence type="ECO:0000256" key="2">
    <source>
        <dbReference type="ARBA" id="ARBA00012438"/>
    </source>
</evidence>
<dbReference type="PROSITE" id="PS01124">
    <property type="entry name" value="HTH_ARAC_FAMILY_2"/>
    <property type="match status" value="1"/>
</dbReference>
<dbReference type="SUPFAM" id="SSF46689">
    <property type="entry name" value="Homeodomain-like"/>
    <property type="match status" value="1"/>
</dbReference>
<dbReference type="InterPro" id="IPR001789">
    <property type="entry name" value="Sig_transdc_resp-reg_receiver"/>
</dbReference>
<dbReference type="Pfam" id="PF00072">
    <property type="entry name" value="Response_reg"/>
    <property type="match status" value="1"/>
</dbReference>